<dbReference type="STRING" id="57577.A0A2K3MID6"/>
<dbReference type="SUPFAM" id="SSF52743">
    <property type="entry name" value="Subtilisin-like"/>
    <property type="match status" value="1"/>
</dbReference>
<dbReference type="InterPro" id="IPR034197">
    <property type="entry name" value="Peptidases_S8_3"/>
</dbReference>
<keyword evidence="3 9" id="KW-0645">Protease</keyword>
<sequence length="290" mass="30944">MNGFSANLSPEEHEALKISPGYISSIPDLSLKLDTTHSPKFLGLNPYKGAWPASDFGKDVIVGVIDTGVWPESESFNDKGMTKMPSNWKGQLCQFENTNNSSLCNKKLIGARYFNKGFLAKYPNISRTIVNTTRDTSGHGTHTSSIAAGSRVDGASFFGFTNGTAMGIASLSRVAMYKAVWGPNEDMVVSDIIAAIDTAISDGVDVLSMSFSYDNVPLYKDGIAIATFAAMEKGIFVSASAGNDGPSFNTMKSNGIPWETIVAASTLDREFHGNLTLGNGVSVTGFSIYP</sequence>
<keyword evidence="4" id="KW-0732">Signal</keyword>
<dbReference type="InterPro" id="IPR015500">
    <property type="entry name" value="Peptidase_S8_subtilisin-rel"/>
</dbReference>
<comment type="caution">
    <text evidence="9">The sequence shown here is derived from an EMBL/GenBank/DDBJ whole genome shotgun (WGS) entry which is preliminary data.</text>
</comment>
<evidence type="ECO:0000256" key="4">
    <source>
        <dbReference type="ARBA" id="ARBA00022729"/>
    </source>
</evidence>
<dbReference type="Pfam" id="PF00082">
    <property type="entry name" value="Peptidase_S8"/>
    <property type="match status" value="1"/>
</dbReference>
<feature type="non-terminal residue" evidence="9">
    <location>
        <position position="290"/>
    </location>
</feature>
<dbReference type="Gene3D" id="3.50.30.30">
    <property type="match status" value="1"/>
</dbReference>
<dbReference type="InterPro" id="IPR045051">
    <property type="entry name" value="SBT"/>
</dbReference>
<keyword evidence="5" id="KW-0378">Hydrolase</keyword>
<evidence type="ECO:0000256" key="7">
    <source>
        <dbReference type="PROSITE-ProRule" id="PRU01240"/>
    </source>
</evidence>
<dbReference type="GO" id="GO:0006508">
    <property type="term" value="P:proteolysis"/>
    <property type="evidence" value="ECO:0007669"/>
    <property type="project" value="UniProtKB-KW"/>
</dbReference>
<dbReference type="PRINTS" id="PR00723">
    <property type="entry name" value="SUBTILISIN"/>
</dbReference>
<dbReference type="AlphaFoldDB" id="A0A2K3MID6"/>
<gene>
    <name evidence="9" type="ORF">L195_g046633</name>
</gene>
<evidence type="ECO:0000259" key="8">
    <source>
        <dbReference type="Pfam" id="PF00082"/>
    </source>
</evidence>
<evidence type="ECO:0000256" key="1">
    <source>
        <dbReference type="ARBA" id="ARBA00004613"/>
    </source>
</evidence>
<evidence type="ECO:0000256" key="5">
    <source>
        <dbReference type="ARBA" id="ARBA00022801"/>
    </source>
</evidence>
<dbReference type="PANTHER" id="PTHR10795">
    <property type="entry name" value="PROPROTEIN CONVERTASE SUBTILISIN/KEXIN"/>
    <property type="match status" value="1"/>
</dbReference>
<dbReference type="EMBL" id="ASHM01063053">
    <property type="protein sequence ID" value="PNX90509.1"/>
    <property type="molecule type" value="Genomic_DNA"/>
</dbReference>
<dbReference type="GO" id="GO:0005576">
    <property type="term" value="C:extracellular region"/>
    <property type="evidence" value="ECO:0007669"/>
    <property type="project" value="UniProtKB-SubCell"/>
</dbReference>
<accession>A0A2K3MID6</accession>
<evidence type="ECO:0000256" key="3">
    <source>
        <dbReference type="ARBA" id="ARBA00022670"/>
    </source>
</evidence>
<evidence type="ECO:0000256" key="6">
    <source>
        <dbReference type="ARBA" id="ARBA00022825"/>
    </source>
</evidence>
<evidence type="ECO:0000256" key="2">
    <source>
        <dbReference type="ARBA" id="ARBA00011073"/>
    </source>
</evidence>
<dbReference type="InterPro" id="IPR036852">
    <property type="entry name" value="Peptidase_S8/S53_dom_sf"/>
</dbReference>
<feature type="domain" description="Peptidase S8/S53" evidence="8">
    <location>
        <begin position="57"/>
        <end position="266"/>
    </location>
</feature>
<reference evidence="9 10" key="1">
    <citation type="journal article" date="2014" name="Am. J. Bot.">
        <title>Genome assembly and annotation for red clover (Trifolium pratense; Fabaceae).</title>
        <authorList>
            <person name="Istvanek J."/>
            <person name="Jaros M."/>
            <person name="Krenek A."/>
            <person name="Repkova J."/>
        </authorList>
    </citation>
    <scope>NUCLEOTIDE SEQUENCE [LARGE SCALE GENOMIC DNA]</scope>
    <source>
        <strain evidence="10">cv. Tatra</strain>
        <tissue evidence="9">Young leaves</tissue>
    </source>
</reference>
<dbReference type="InterPro" id="IPR000209">
    <property type="entry name" value="Peptidase_S8/S53_dom"/>
</dbReference>
<reference evidence="9 10" key="2">
    <citation type="journal article" date="2017" name="Front. Plant Sci.">
        <title>Gene Classification and Mining of Molecular Markers Useful in Red Clover (Trifolium pratense) Breeding.</title>
        <authorList>
            <person name="Istvanek J."/>
            <person name="Dluhosova J."/>
            <person name="Dluhos P."/>
            <person name="Patkova L."/>
            <person name="Nedelnik J."/>
            <person name="Repkova J."/>
        </authorList>
    </citation>
    <scope>NUCLEOTIDE SEQUENCE [LARGE SCALE GENOMIC DNA]</scope>
    <source>
        <strain evidence="10">cv. Tatra</strain>
        <tissue evidence="9">Young leaves</tissue>
    </source>
</reference>
<protein>
    <submittedName>
        <fullName evidence="9">Subtilisin-like protease-like protein</fullName>
    </submittedName>
</protein>
<comment type="similarity">
    <text evidence="2 7">Belongs to the peptidase S8 family.</text>
</comment>
<dbReference type="Proteomes" id="UP000236291">
    <property type="component" value="Unassembled WGS sequence"/>
</dbReference>
<organism evidence="9 10">
    <name type="scientific">Trifolium pratense</name>
    <name type="common">Red clover</name>
    <dbReference type="NCBI Taxonomy" id="57577"/>
    <lineage>
        <taxon>Eukaryota</taxon>
        <taxon>Viridiplantae</taxon>
        <taxon>Streptophyta</taxon>
        <taxon>Embryophyta</taxon>
        <taxon>Tracheophyta</taxon>
        <taxon>Spermatophyta</taxon>
        <taxon>Magnoliopsida</taxon>
        <taxon>eudicotyledons</taxon>
        <taxon>Gunneridae</taxon>
        <taxon>Pentapetalae</taxon>
        <taxon>rosids</taxon>
        <taxon>fabids</taxon>
        <taxon>Fabales</taxon>
        <taxon>Fabaceae</taxon>
        <taxon>Papilionoideae</taxon>
        <taxon>50 kb inversion clade</taxon>
        <taxon>NPAAA clade</taxon>
        <taxon>Hologalegina</taxon>
        <taxon>IRL clade</taxon>
        <taxon>Trifolieae</taxon>
        <taxon>Trifolium</taxon>
    </lineage>
</organism>
<proteinExistence type="inferred from homology"/>
<comment type="caution">
    <text evidence="7">Lacks conserved residue(s) required for the propagation of feature annotation.</text>
</comment>
<evidence type="ECO:0000313" key="9">
    <source>
        <dbReference type="EMBL" id="PNX90509.1"/>
    </source>
</evidence>
<dbReference type="GO" id="GO:0004252">
    <property type="term" value="F:serine-type endopeptidase activity"/>
    <property type="evidence" value="ECO:0007669"/>
    <property type="project" value="InterPro"/>
</dbReference>
<dbReference type="Gene3D" id="3.40.50.200">
    <property type="entry name" value="Peptidase S8/S53 domain"/>
    <property type="match status" value="1"/>
</dbReference>
<comment type="subcellular location">
    <subcellularLocation>
        <location evidence="1">Secreted</location>
    </subcellularLocation>
</comment>
<dbReference type="CDD" id="cd04852">
    <property type="entry name" value="Peptidases_S8_3"/>
    <property type="match status" value="1"/>
</dbReference>
<dbReference type="PROSITE" id="PS51892">
    <property type="entry name" value="SUBTILASE"/>
    <property type="match status" value="1"/>
</dbReference>
<evidence type="ECO:0000313" key="10">
    <source>
        <dbReference type="Proteomes" id="UP000236291"/>
    </source>
</evidence>
<name>A0A2K3MID6_TRIPR</name>
<keyword evidence="6" id="KW-0720">Serine protease</keyword>